<gene>
    <name evidence="2" type="ORF">ALO44_04709</name>
</gene>
<dbReference type="InterPro" id="IPR031325">
    <property type="entry name" value="RHS_repeat"/>
</dbReference>
<evidence type="ECO:0000313" key="2">
    <source>
        <dbReference type="EMBL" id="KPY85806.1"/>
    </source>
</evidence>
<evidence type="ECO:0008006" key="4">
    <source>
        <dbReference type="Google" id="ProtNLM"/>
    </source>
</evidence>
<accession>A0A0Q0CLF3</accession>
<evidence type="ECO:0000256" key="1">
    <source>
        <dbReference type="SAM" id="MobiDB-lite"/>
    </source>
</evidence>
<proteinExistence type="predicted"/>
<dbReference type="Pfam" id="PF05593">
    <property type="entry name" value="RHS_repeat"/>
    <property type="match status" value="1"/>
</dbReference>
<dbReference type="AlphaFoldDB" id="A0A0Q0CLF3"/>
<dbReference type="Gene3D" id="2.180.10.10">
    <property type="entry name" value="RHS repeat-associated core"/>
    <property type="match status" value="1"/>
</dbReference>
<feature type="non-terminal residue" evidence="2">
    <location>
        <position position="86"/>
    </location>
</feature>
<dbReference type="Proteomes" id="UP000050474">
    <property type="component" value="Unassembled WGS sequence"/>
</dbReference>
<feature type="compositionally biased region" description="Low complexity" evidence="1">
    <location>
        <begin position="1"/>
        <end position="10"/>
    </location>
</feature>
<dbReference type="InterPro" id="IPR006530">
    <property type="entry name" value="YD"/>
</dbReference>
<dbReference type="STRING" id="129140.ALO44_04709"/>
<feature type="compositionally biased region" description="Basic and acidic residues" evidence="1">
    <location>
        <begin position="11"/>
        <end position="36"/>
    </location>
</feature>
<sequence>MLDIKTSSLKTESETTTMERKPGGEVLRINHPDGTRESFTYNARGLPIRRQDPKGLIVGYQYDKALRLATLTNENAATYTFAYDDS</sequence>
<dbReference type="EMBL" id="LJRM01000098">
    <property type="protein sequence ID" value="KPY85806.1"/>
    <property type="molecule type" value="Genomic_DNA"/>
</dbReference>
<name>A0A0Q0CLF3_9PSED</name>
<dbReference type="NCBIfam" id="TIGR01643">
    <property type="entry name" value="YD_repeat_2x"/>
    <property type="match status" value="1"/>
</dbReference>
<protein>
    <recommendedName>
        <fullName evidence="4">YD repeat-containing protein</fullName>
    </recommendedName>
</protein>
<organism evidence="2 3">
    <name type="scientific">Pseudomonas syringae pv. tagetis</name>
    <dbReference type="NCBI Taxonomy" id="129140"/>
    <lineage>
        <taxon>Bacteria</taxon>
        <taxon>Pseudomonadati</taxon>
        <taxon>Pseudomonadota</taxon>
        <taxon>Gammaproteobacteria</taxon>
        <taxon>Pseudomonadales</taxon>
        <taxon>Pseudomonadaceae</taxon>
        <taxon>Pseudomonas</taxon>
    </lineage>
</organism>
<evidence type="ECO:0000313" key="3">
    <source>
        <dbReference type="Proteomes" id="UP000050474"/>
    </source>
</evidence>
<reference evidence="2 3" key="1">
    <citation type="submission" date="2015-09" db="EMBL/GenBank/DDBJ databases">
        <title>Genome announcement of multiple Pseudomonas syringae strains.</title>
        <authorList>
            <person name="Thakur S."/>
            <person name="Wang P.W."/>
            <person name="Gong Y."/>
            <person name="Weir B.S."/>
            <person name="Guttman D.S."/>
        </authorList>
    </citation>
    <scope>NUCLEOTIDE SEQUENCE [LARGE SCALE GENOMIC DNA]</scope>
    <source>
        <strain evidence="2 3">ICMP4091</strain>
    </source>
</reference>
<feature type="region of interest" description="Disordered" evidence="1">
    <location>
        <begin position="1"/>
        <end position="36"/>
    </location>
</feature>
<comment type="caution">
    <text evidence="2">The sequence shown here is derived from an EMBL/GenBank/DDBJ whole genome shotgun (WGS) entry which is preliminary data.</text>
</comment>